<reference evidence="2" key="1">
    <citation type="journal article" date="2019" name="Int. J. Syst. Evol. Microbiol.">
        <title>The Global Catalogue of Microorganisms (GCM) 10K type strain sequencing project: providing services to taxonomists for standard genome sequencing and annotation.</title>
        <authorList>
            <consortium name="The Broad Institute Genomics Platform"/>
            <consortium name="The Broad Institute Genome Sequencing Center for Infectious Disease"/>
            <person name="Wu L."/>
            <person name="Ma J."/>
        </authorList>
    </citation>
    <scope>NUCLEOTIDE SEQUENCE [LARGE SCALE GENOMIC DNA]</scope>
    <source>
        <strain evidence="2">CGMCC 4.7289</strain>
    </source>
</reference>
<dbReference type="Proteomes" id="UP001595816">
    <property type="component" value="Unassembled WGS sequence"/>
</dbReference>
<comment type="caution">
    <text evidence="1">The sequence shown here is derived from an EMBL/GenBank/DDBJ whole genome shotgun (WGS) entry which is preliminary data.</text>
</comment>
<dbReference type="RefSeq" id="WP_253758959.1">
    <property type="nucleotide sequence ID" value="NZ_JAMZDZ010000001.1"/>
</dbReference>
<sequence>MYDVVILTLEEPPSGCGGDCGACGHDAPKPAVRTPVLHCADALKQAGARVETVTAYHDEAIDEVLARFDAPEQPDGLRRPDPETKSRLVVAVASDSQLRHVVRRLVRRYAPPPSKRPGDLPADRTLPDLPAVGVLPLDAGESGDLAARLGLPRQPAEVARAVLADRVRRLDLLRQDGGSVVIDGVLLGAADQRGLSVPFRGRIEVDDLVLSDGAEDVLACAVTVADGYARLDGIDLVTAPDPADGLVEVGIAVPALVKRRFGRDTHRVEVRRARGRAVSIAPRLAAEETLPFVEDGVTGELTRKRSWWIERQAWAVYS</sequence>
<dbReference type="Gene3D" id="3.40.50.10330">
    <property type="entry name" value="Probable inorganic polyphosphate/atp-NAD kinase, domain 1"/>
    <property type="match status" value="1"/>
</dbReference>
<accession>A0ABV8LE89</accession>
<evidence type="ECO:0008006" key="3">
    <source>
        <dbReference type="Google" id="ProtNLM"/>
    </source>
</evidence>
<dbReference type="SUPFAM" id="SSF111331">
    <property type="entry name" value="NAD kinase/diacylglycerol kinase-like"/>
    <property type="match status" value="1"/>
</dbReference>
<protein>
    <recommendedName>
        <fullName evidence="3">DAGKc domain-containing protein</fullName>
    </recommendedName>
</protein>
<organism evidence="1 2">
    <name type="scientific">Hamadaea flava</name>
    <dbReference type="NCBI Taxonomy" id="1742688"/>
    <lineage>
        <taxon>Bacteria</taxon>
        <taxon>Bacillati</taxon>
        <taxon>Actinomycetota</taxon>
        <taxon>Actinomycetes</taxon>
        <taxon>Micromonosporales</taxon>
        <taxon>Micromonosporaceae</taxon>
        <taxon>Hamadaea</taxon>
    </lineage>
</organism>
<keyword evidence="2" id="KW-1185">Reference proteome</keyword>
<dbReference type="InterPro" id="IPR016064">
    <property type="entry name" value="NAD/diacylglycerol_kinase_sf"/>
</dbReference>
<dbReference type="EMBL" id="JBHSAY010000003">
    <property type="protein sequence ID" value="MFC4129210.1"/>
    <property type="molecule type" value="Genomic_DNA"/>
</dbReference>
<evidence type="ECO:0000313" key="1">
    <source>
        <dbReference type="EMBL" id="MFC4129210.1"/>
    </source>
</evidence>
<evidence type="ECO:0000313" key="2">
    <source>
        <dbReference type="Proteomes" id="UP001595816"/>
    </source>
</evidence>
<dbReference type="InterPro" id="IPR017438">
    <property type="entry name" value="ATP-NAD_kinase_N"/>
</dbReference>
<name>A0ABV8LE89_9ACTN</name>
<proteinExistence type="predicted"/>
<gene>
    <name evidence="1" type="ORF">ACFOZ4_01125</name>
</gene>